<protein>
    <submittedName>
        <fullName evidence="1">Uncharacterized protein</fullName>
    </submittedName>
</protein>
<dbReference type="AlphaFoldDB" id="A0A0F8XRQ2"/>
<gene>
    <name evidence="1" type="ORF">LCGC14_3166610</name>
</gene>
<dbReference type="EMBL" id="LAZR01070149">
    <property type="protein sequence ID" value="KKK44749.1"/>
    <property type="molecule type" value="Genomic_DNA"/>
</dbReference>
<proteinExistence type="predicted"/>
<evidence type="ECO:0000313" key="1">
    <source>
        <dbReference type="EMBL" id="KKK44749.1"/>
    </source>
</evidence>
<dbReference type="Pfam" id="PF17236">
    <property type="entry name" value="SU10_MCP"/>
    <property type="match status" value="1"/>
</dbReference>
<organism evidence="1">
    <name type="scientific">marine sediment metagenome</name>
    <dbReference type="NCBI Taxonomy" id="412755"/>
    <lineage>
        <taxon>unclassified sequences</taxon>
        <taxon>metagenomes</taxon>
        <taxon>ecological metagenomes</taxon>
    </lineage>
</organism>
<comment type="caution">
    <text evidence="1">The sequence shown here is derived from an EMBL/GenBank/DDBJ whole genome shotgun (WGS) entry which is preliminary data.</text>
</comment>
<accession>A0A0F8XRQ2</accession>
<dbReference type="InterPro" id="IPR035198">
    <property type="entry name" value="SU10_MCP"/>
</dbReference>
<reference evidence="1" key="1">
    <citation type="journal article" date="2015" name="Nature">
        <title>Complex archaea that bridge the gap between prokaryotes and eukaryotes.</title>
        <authorList>
            <person name="Spang A."/>
            <person name="Saw J.H."/>
            <person name="Jorgensen S.L."/>
            <person name="Zaremba-Niedzwiedzka K."/>
            <person name="Martijn J."/>
            <person name="Lind A.E."/>
            <person name="van Eijk R."/>
            <person name="Schleper C."/>
            <person name="Guy L."/>
            <person name="Ettema T.J."/>
        </authorList>
    </citation>
    <scope>NUCLEOTIDE SEQUENCE</scope>
</reference>
<name>A0A0F8XRQ2_9ZZZZ</name>
<feature type="non-terminal residue" evidence="1">
    <location>
        <position position="1"/>
    </location>
</feature>
<sequence length="245" mass="27418">ALRDAALRGAPDELIRLNREALHKFKIQQERQSLFGINPVGTNLAQGDTFTDSTGGTTSWRTDAEGNILRMTYGALAMVEDYGDTSGDDQSNFSLAEAAFTWSDYVDISEKTFQYLPNSGFKKAYCGRGAMSIWSKAAKVGLFGNSDWRVDISDFKKDKIGFNYRMLETPHGLLQLIPTPVMDGPRNKWMLIIDEDNIFQAVAEKNAFHQDIKTDNRPTIQKNEYSGKNGIGMELVNSHALIKFT</sequence>